<evidence type="ECO:0000256" key="4">
    <source>
        <dbReference type="ARBA" id="ARBA00023136"/>
    </source>
</evidence>
<gene>
    <name evidence="6" type="ORF">METZ01_LOCUS76005</name>
</gene>
<dbReference type="GO" id="GO:0016740">
    <property type="term" value="F:transferase activity"/>
    <property type="evidence" value="ECO:0007669"/>
    <property type="project" value="UniProtKB-ARBA"/>
</dbReference>
<dbReference type="PANTHER" id="PTHR12714:SF24">
    <property type="entry name" value="SLR1182 PROTEIN"/>
    <property type="match status" value="1"/>
</dbReference>
<dbReference type="InterPro" id="IPR007318">
    <property type="entry name" value="Phopholipid_MeTrfase"/>
</dbReference>
<dbReference type="EMBL" id="UINC01005723">
    <property type="protein sequence ID" value="SVA23151.1"/>
    <property type="molecule type" value="Genomic_DNA"/>
</dbReference>
<protein>
    <recommendedName>
        <fullName evidence="7">Steroid 5-alpha reductase C-terminal domain-containing protein</fullName>
    </recommendedName>
</protein>
<evidence type="ECO:0000256" key="3">
    <source>
        <dbReference type="ARBA" id="ARBA00022989"/>
    </source>
</evidence>
<evidence type="ECO:0000256" key="5">
    <source>
        <dbReference type="SAM" id="Phobius"/>
    </source>
</evidence>
<keyword evidence="2 5" id="KW-0812">Transmembrane</keyword>
<comment type="subcellular location">
    <subcellularLocation>
        <location evidence="1">Endomembrane system</location>
        <topology evidence="1">Multi-pass membrane protein</topology>
    </subcellularLocation>
</comment>
<feature type="transmembrane region" description="Helical" evidence="5">
    <location>
        <begin position="88"/>
        <end position="121"/>
    </location>
</feature>
<proteinExistence type="predicted"/>
<feature type="transmembrane region" description="Helical" evidence="5">
    <location>
        <begin position="6"/>
        <end position="29"/>
    </location>
</feature>
<dbReference type="AlphaFoldDB" id="A0A381U5X0"/>
<dbReference type="Gene3D" id="1.20.120.1630">
    <property type="match status" value="1"/>
</dbReference>
<sequence length="149" mass="16673">MLKTKIPPPIIALVFIVLLYISSVLMARFTFEGQSILALFIFILGLGCVLSGAIEFRKVNTTVNPLVPESASHLVVGGIFKYTRNPMYVGLCAAILAFGIYVGAWSIFILLPLFVISITYLQIVPEEVAMQKLFGDEYKSYCNFVRRWL</sequence>
<keyword evidence="3 5" id="KW-1133">Transmembrane helix</keyword>
<accession>A0A381U5X0</accession>
<dbReference type="GO" id="GO:0012505">
    <property type="term" value="C:endomembrane system"/>
    <property type="evidence" value="ECO:0007669"/>
    <property type="project" value="UniProtKB-SubCell"/>
</dbReference>
<evidence type="ECO:0000313" key="6">
    <source>
        <dbReference type="EMBL" id="SVA23151.1"/>
    </source>
</evidence>
<keyword evidence="4 5" id="KW-0472">Membrane</keyword>
<organism evidence="6">
    <name type="scientific">marine metagenome</name>
    <dbReference type="NCBI Taxonomy" id="408172"/>
    <lineage>
        <taxon>unclassified sequences</taxon>
        <taxon>metagenomes</taxon>
        <taxon>ecological metagenomes</taxon>
    </lineage>
</organism>
<dbReference type="Pfam" id="PF04191">
    <property type="entry name" value="PEMT"/>
    <property type="match status" value="1"/>
</dbReference>
<evidence type="ECO:0008006" key="7">
    <source>
        <dbReference type="Google" id="ProtNLM"/>
    </source>
</evidence>
<evidence type="ECO:0000256" key="1">
    <source>
        <dbReference type="ARBA" id="ARBA00004127"/>
    </source>
</evidence>
<evidence type="ECO:0000256" key="2">
    <source>
        <dbReference type="ARBA" id="ARBA00022692"/>
    </source>
</evidence>
<dbReference type="PANTHER" id="PTHR12714">
    <property type="entry name" value="PROTEIN-S ISOPRENYLCYSTEINE O-METHYLTRANSFERASE"/>
    <property type="match status" value="1"/>
</dbReference>
<name>A0A381U5X0_9ZZZZ</name>
<feature type="transmembrane region" description="Helical" evidence="5">
    <location>
        <begin position="36"/>
        <end position="54"/>
    </location>
</feature>
<reference evidence="6" key="1">
    <citation type="submission" date="2018-05" db="EMBL/GenBank/DDBJ databases">
        <authorList>
            <person name="Lanie J.A."/>
            <person name="Ng W.-L."/>
            <person name="Kazmierczak K.M."/>
            <person name="Andrzejewski T.M."/>
            <person name="Davidsen T.M."/>
            <person name="Wayne K.J."/>
            <person name="Tettelin H."/>
            <person name="Glass J.I."/>
            <person name="Rusch D."/>
            <person name="Podicherti R."/>
            <person name="Tsui H.-C.T."/>
            <person name="Winkler M.E."/>
        </authorList>
    </citation>
    <scope>NUCLEOTIDE SEQUENCE</scope>
</reference>